<evidence type="ECO:0000313" key="3">
    <source>
        <dbReference type="Proteomes" id="UP000683575"/>
    </source>
</evidence>
<dbReference type="EMBL" id="CP077062">
    <property type="protein sequence ID" value="QWZ06682.1"/>
    <property type="molecule type" value="Genomic_DNA"/>
</dbReference>
<dbReference type="InterPro" id="IPR013216">
    <property type="entry name" value="Methyltransf_11"/>
</dbReference>
<proteinExistence type="predicted"/>
<organism evidence="2 3">
    <name type="scientific">Nocardioides panacis</name>
    <dbReference type="NCBI Taxonomy" id="2849501"/>
    <lineage>
        <taxon>Bacteria</taxon>
        <taxon>Bacillati</taxon>
        <taxon>Actinomycetota</taxon>
        <taxon>Actinomycetes</taxon>
        <taxon>Propionibacteriales</taxon>
        <taxon>Nocardioidaceae</taxon>
        <taxon>Nocardioides</taxon>
    </lineage>
</organism>
<dbReference type="CDD" id="cd02440">
    <property type="entry name" value="AdoMet_MTases"/>
    <property type="match status" value="1"/>
</dbReference>
<protein>
    <submittedName>
        <fullName evidence="2">Class I SAM-dependent methyltransferase</fullName>
    </submittedName>
</protein>
<dbReference type="PANTHER" id="PTHR45036">
    <property type="entry name" value="METHYLTRANSFERASE LIKE 7B"/>
    <property type="match status" value="1"/>
</dbReference>
<dbReference type="GO" id="GO:0032259">
    <property type="term" value="P:methylation"/>
    <property type="evidence" value="ECO:0007669"/>
    <property type="project" value="UniProtKB-KW"/>
</dbReference>
<reference evidence="2" key="1">
    <citation type="submission" date="2021-06" db="EMBL/GenBank/DDBJ databases">
        <title>Complete genome sequence of Nocardioides sp. G188.</title>
        <authorList>
            <person name="Im W.-T."/>
        </authorList>
    </citation>
    <scope>NUCLEOTIDE SEQUENCE</scope>
    <source>
        <strain evidence="2">G188</strain>
    </source>
</reference>
<keyword evidence="2" id="KW-0808">Transferase</keyword>
<accession>A0A975XYS1</accession>
<keyword evidence="3" id="KW-1185">Reference proteome</keyword>
<keyword evidence="2" id="KW-0489">Methyltransferase</keyword>
<dbReference type="KEGG" id="nps:KRR39_14130"/>
<name>A0A975XYS1_9ACTN</name>
<dbReference type="RefSeq" id="WP_216937798.1">
    <property type="nucleotide sequence ID" value="NZ_CP077062.1"/>
</dbReference>
<evidence type="ECO:0000313" key="2">
    <source>
        <dbReference type="EMBL" id="QWZ06682.1"/>
    </source>
</evidence>
<sequence>MRWWGEHVVPRLVDRMLQNAEVDELRARVCAGLHGRVLEVGFGSGLNLAHYPAAVTSASAVEPSDVAWRAASARLDASPVDVRRAGLDGQRLTLADGSHDSALSTFTLCTIPDVQAALAEIRRVLRPGGRLAFLEHGLSPEPDVARWQHRLDPWQGRVFAGCHLDRPIAALVAGAGFRVGELSTFYATRPRAWGYAYLGWAETG</sequence>
<dbReference type="AlphaFoldDB" id="A0A975XYS1"/>
<evidence type="ECO:0000259" key="1">
    <source>
        <dbReference type="Pfam" id="PF08241"/>
    </source>
</evidence>
<dbReference type="PANTHER" id="PTHR45036:SF1">
    <property type="entry name" value="METHYLTRANSFERASE LIKE 7A"/>
    <property type="match status" value="1"/>
</dbReference>
<gene>
    <name evidence="2" type="ORF">KRR39_14130</name>
</gene>
<feature type="domain" description="Methyltransferase type 11" evidence="1">
    <location>
        <begin position="38"/>
        <end position="133"/>
    </location>
</feature>
<dbReference type="Proteomes" id="UP000683575">
    <property type="component" value="Chromosome"/>
</dbReference>
<dbReference type="InterPro" id="IPR052356">
    <property type="entry name" value="Thiol_S-MT"/>
</dbReference>
<dbReference type="GO" id="GO:0008757">
    <property type="term" value="F:S-adenosylmethionine-dependent methyltransferase activity"/>
    <property type="evidence" value="ECO:0007669"/>
    <property type="project" value="InterPro"/>
</dbReference>
<dbReference type="Pfam" id="PF08241">
    <property type="entry name" value="Methyltransf_11"/>
    <property type="match status" value="1"/>
</dbReference>